<dbReference type="EMBL" id="JACGWJ010000019">
    <property type="protein sequence ID" value="KAL0346051.1"/>
    <property type="molecule type" value="Genomic_DNA"/>
</dbReference>
<dbReference type="Pfam" id="PF10225">
    <property type="entry name" value="NEMP"/>
    <property type="match status" value="1"/>
</dbReference>
<keyword evidence="5 9" id="KW-1133">Transmembrane helix</keyword>
<evidence type="ECO:0000313" key="12">
    <source>
        <dbReference type="EMBL" id="KAL0346051.1"/>
    </source>
</evidence>
<keyword evidence="7" id="KW-0539">Nucleus</keyword>
<keyword evidence="6 9" id="KW-0472">Membrane</keyword>
<feature type="transmembrane region" description="Helical" evidence="9">
    <location>
        <begin position="292"/>
        <end position="312"/>
    </location>
</feature>
<feature type="transmembrane region" description="Helical" evidence="9">
    <location>
        <begin position="163"/>
        <end position="181"/>
    </location>
</feature>
<name>A0AAW2NS57_SESRA</name>
<dbReference type="CDD" id="cd00167">
    <property type="entry name" value="SANT"/>
    <property type="match status" value="1"/>
</dbReference>
<reference evidence="12" key="2">
    <citation type="journal article" date="2024" name="Plant">
        <title>Genomic evolution and insights into agronomic trait innovations of Sesamum species.</title>
        <authorList>
            <person name="Miao H."/>
            <person name="Wang L."/>
            <person name="Qu L."/>
            <person name="Liu H."/>
            <person name="Sun Y."/>
            <person name="Le M."/>
            <person name="Wang Q."/>
            <person name="Wei S."/>
            <person name="Zheng Y."/>
            <person name="Lin W."/>
            <person name="Duan Y."/>
            <person name="Cao H."/>
            <person name="Xiong S."/>
            <person name="Wang X."/>
            <person name="Wei L."/>
            <person name="Li C."/>
            <person name="Ma Q."/>
            <person name="Ju M."/>
            <person name="Zhao R."/>
            <person name="Li G."/>
            <person name="Mu C."/>
            <person name="Tian Q."/>
            <person name="Mei H."/>
            <person name="Zhang T."/>
            <person name="Gao T."/>
            <person name="Zhang H."/>
        </authorList>
    </citation>
    <scope>NUCLEOTIDE SEQUENCE</scope>
    <source>
        <strain evidence="12">G02</strain>
    </source>
</reference>
<keyword evidence="4" id="KW-0732">Signal</keyword>
<dbReference type="InterPro" id="IPR017930">
    <property type="entry name" value="Myb_dom"/>
</dbReference>
<dbReference type="InterPro" id="IPR009057">
    <property type="entry name" value="Homeodomain-like_sf"/>
</dbReference>
<dbReference type="GO" id="GO:0005637">
    <property type="term" value="C:nuclear inner membrane"/>
    <property type="evidence" value="ECO:0007669"/>
    <property type="project" value="UniProtKB-SubCell"/>
</dbReference>
<feature type="domain" description="HTH myb-type" evidence="11">
    <location>
        <begin position="533"/>
        <end position="561"/>
    </location>
</feature>
<feature type="transmembrane region" description="Helical" evidence="9">
    <location>
        <begin position="260"/>
        <end position="280"/>
    </location>
</feature>
<dbReference type="PANTHER" id="PTHR31587">
    <property type="entry name" value="TRANSMEMBRANE PROTEIN (DUF2215)"/>
    <property type="match status" value="1"/>
</dbReference>
<keyword evidence="3 9" id="KW-0812">Transmembrane</keyword>
<dbReference type="PROSITE" id="PS50090">
    <property type="entry name" value="MYB_LIKE"/>
    <property type="match status" value="1"/>
</dbReference>
<dbReference type="Gene3D" id="1.10.10.60">
    <property type="entry name" value="Homeodomain-like"/>
    <property type="match status" value="1"/>
</dbReference>
<evidence type="ECO:0000256" key="9">
    <source>
        <dbReference type="SAM" id="Phobius"/>
    </source>
</evidence>
<accession>A0AAW2NS57</accession>
<feature type="region of interest" description="Disordered" evidence="8">
    <location>
        <begin position="602"/>
        <end position="632"/>
    </location>
</feature>
<evidence type="ECO:0000259" key="11">
    <source>
        <dbReference type="PROSITE" id="PS51294"/>
    </source>
</evidence>
<dbReference type="PROSITE" id="PS51294">
    <property type="entry name" value="HTH_MYB"/>
    <property type="match status" value="1"/>
</dbReference>
<evidence type="ECO:0000256" key="8">
    <source>
        <dbReference type="SAM" id="MobiDB-lite"/>
    </source>
</evidence>
<feature type="compositionally biased region" description="Basic and acidic residues" evidence="8">
    <location>
        <begin position="485"/>
        <end position="500"/>
    </location>
</feature>
<dbReference type="PANTHER" id="PTHR31587:SF3">
    <property type="entry name" value="EXPRESSED PROTEIN"/>
    <property type="match status" value="1"/>
</dbReference>
<evidence type="ECO:0000256" key="3">
    <source>
        <dbReference type="ARBA" id="ARBA00022692"/>
    </source>
</evidence>
<dbReference type="Pfam" id="PF00249">
    <property type="entry name" value="Myb_DNA-binding"/>
    <property type="match status" value="1"/>
</dbReference>
<dbReference type="InterPro" id="IPR019358">
    <property type="entry name" value="NEMP_fam"/>
</dbReference>
<feature type="region of interest" description="Disordered" evidence="8">
    <location>
        <begin position="381"/>
        <end position="409"/>
    </location>
</feature>
<dbReference type="SUPFAM" id="SSF46689">
    <property type="entry name" value="Homeodomain-like"/>
    <property type="match status" value="1"/>
</dbReference>
<evidence type="ECO:0000256" key="1">
    <source>
        <dbReference type="ARBA" id="ARBA00004575"/>
    </source>
</evidence>
<feature type="compositionally biased region" description="Low complexity" evidence="8">
    <location>
        <begin position="606"/>
        <end position="617"/>
    </location>
</feature>
<comment type="caution">
    <text evidence="12">The sequence shown here is derived from an EMBL/GenBank/DDBJ whole genome shotgun (WGS) entry which is preliminary data.</text>
</comment>
<reference evidence="12" key="1">
    <citation type="submission" date="2020-06" db="EMBL/GenBank/DDBJ databases">
        <authorList>
            <person name="Li T."/>
            <person name="Hu X."/>
            <person name="Zhang T."/>
            <person name="Song X."/>
            <person name="Zhang H."/>
            <person name="Dai N."/>
            <person name="Sheng W."/>
            <person name="Hou X."/>
            <person name="Wei L."/>
        </authorList>
    </citation>
    <scope>NUCLEOTIDE SEQUENCE</scope>
    <source>
        <strain evidence="12">G02</strain>
        <tissue evidence="12">Leaf</tissue>
    </source>
</reference>
<feature type="domain" description="Myb-like" evidence="10">
    <location>
        <begin position="533"/>
        <end position="557"/>
    </location>
</feature>
<gene>
    <name evidence="12" type="ORF">Sradi_4436400</name>
</gene>
<evidence type="ECO:0000256" key="4">
    <source>
        <dbReference type="ARBA" id="ARBA00022729"/>
    </source>
</evidence>
<evidence type="ECO:0000256" key="2">
    <source>
        <dbReference type="ARBA" id="ARBA00005748"/>
    </source>
</evidence>
<dbReference type="InterPro" id="IPR001005">
    <property type="entry name" value="SANT/Myb"/>
</dbReference>
<feature type="region of interest" description="Disordered" evidence="8">
    <location>
        <begin position="471"/>
        <end position="503"/>
    </location>
</feature>
<proteinExistence type="inferred from homology"/>
<feature type="transmembrane region" description="Helical" evidence="9">
    <location>
        <begin position="6"/>
        <end position="22"/>
    </location>
</feature>
<sequence length="722" mass="79543">MAFSASATAAAVVFYFVALIAVSSRSGHVAALAGTDVEHHEVVIATPAVFVESVPSKDVVRCARVPVSGLSRLKLGSYSSAHRITLVPSEEIQEKSYKKIQICLHSNASLGLCQCESDNWESIQSGAWSSVVSPYVDRYIDVKFVNNLSGSVTVTVGLEFHRWRLLCLAIGFVLLLLAPIVSSWVPFYYSSSMAIGICLVVIILLFQGMKLLPTGRKNALYSTICGLALGAGTFLLNRLSSFVNSILVNFGISEEMHNPVLVFLLVGVVLAGAAFGYWLVRKFVVAEDGSVDVGIAQFVKWALRVIAVTFIFQSTLDTPLAMALLVSLMGIYFSLTSLKWVGFGESIYSVDRSPLRQSSIRLNKNKRAEFLSRSATVTPRGSLLKSNKSSPAWSNSPVKGVVTPSSRKSTSISRDYYSTFHKTPNRKKLSKEEWRDFTEESTRQALAEWASSPEFTDWVINNADRIQIRQEASSDESIGSGSDSTDEHLAQSSSRRDKGYKPSNTLGKTAILVQAGACSHCKNQTKHKHISTRWAAIATYLPQRTDNDIKNYWNTHLKKKLKKFQSPNLDNPQMPLSDHLSTVPYNNHQFMSKTYSTNDEINIKNQSSSSSGLISRQLSHDQNPSSLSSSYASSAENISRLLETWMKSSNRENGELIPSELSENGMSGFSTDQETKGGFVHGERMKMDSSPPLLFLEKWLMDESAGQVEGDSCMNIVFPSLS</sequence>
<evidence type="ECO:0000259" key="10">
    <source>
        <dbReference type="PROSITE" id="PS50090"/>
    </source>
</evidence>
<feature type="transmembrane region" description="Helical" evidence="9">
    <location>
        <begin position="218"/>
        <end position="240"/>
    </location>
</feature>
<evidence type="ECO:0000256" key="6">
    <source>
        <dbReference type="ARBA" id="ARBA00023136"/>
    </source>
</evidence>
<dbReference type="AlphaFoldDB" id="A0AAW2NS57"/>
<comment type="similarity">
    <text evidence="2">Belongs to the NEMP family.</text>
</comment>
<evidence type="ECO:0000256" key="7">
    <source>
        <dbReference type="ARBA" id="ARBA00023242"/>
    </source>
</evidence>
<protein>
    <submittedName>
        <fullName evidence="12">Transcription factor</fullName>
    </submittedName>
</protein>
<feature type="transmembrane region" description="Helical" evidence="9">
    <location>
        <begin position="187"/>
        <end position="206"/>
    </location>
</feature>
<comment type="subcellular location">
    <subcellularLocation>
        <location evidence="1">Nucleus inner membrane</location>
        <topology evidence="1">Multi-pass membrane protein</topology>
        <orientation evidence="1">Nucleoplasmic side</orientation>
    </subcellularLocation>
</comment>
<evidence type="ECO:0000256" key="5">
    <source>
        <dbReference type="ARBA" id="ARBA00022989"/>
    </source>
</evidence>
<organism evidence="12">
    <name type="scientific">Sesamum radiatum</name>
    <name type="common">Black benniseed</name>
    <dbReference type="NCBI Taxonomy" id="300843"/>
    <lineage>
        <taxon>Eukaryota</taxon>
        <taxon>Viridiplantae</taxon>
        <taxon>Streptophyta</taxon>
        <taxon>Embryophyta</taxon>
        <taxon>Tracheophyta</taxon>
        <taxon>Spermatophyta</taxon>
        <taxon>Magnoliopsida</taxon>
        <taxon>eudicotyledons</taxon>
        <taxon>Gunneridae</taxon>
        <taxon>Pentapetalae</taxon>
        <taxon>asterids</taxon>
        <taxon>lamiids</taxon>
        <taxon>Lamiales</taxon>
        <taxon>Pedaliaceae</taxon>
        <taxon>Sesamum</taxon>
    </lineage>
</organism>